<dbReference type="STRING" id="329046.A0A1Y2C729"/>
<organism evidence="4 5">
    <name type="scientific">Rhizoclosmatium globosum</name>
    <dbReference type="NCBI Taxonomy" id="329046"/>
    <lineage>
        <taxon>Eukaryota</taxon>
        <taxon>Fungi</taxon>
        <taxon>Fungi incertae sedis</taxon>
        <taxon>Chytridiomycota</taxon>
        <taxon>Chytridiomycota incertae sedis</taxon>
        <taxon>Chytridiomycetes</taxon>
        <taxon>Chytridiales</taxon>
        <taxon>Chytriomycetaceae</taxon>
        <taxon>Rhizoclosmatium</taxon>
    </lineage>
</organism>
<feature type="region of interest" description="Disordered" evidence="2">
    <location>
        <begin position="119"/>
        <end position="145"/>
    </location>
</feature>
<dbReference type="InterPro" id="IPR000073">
    <property type="entry name" value="AB_hydrolase_1"/>
</dbReference>
<sequence>MNSSVCNYVLTPVSSSSNKNQKHRRSRTHHLIPHSDLDEISPKSKCSSTAVTASHQLNDSTKHSTRTSKCTSVMKEEIPKNPLLSPTHKSRPSQVLSTIKYTDSNQAKNRLKSLSEPVFPKPRIQIPPPSTNTKSDQTSFTSPVDNDTHRFREELEQYPDDIYILEPKHANIITGATFPREALQYRCPTLFGDNATFTPCPFLASPHFQTTYVQIEKAVAPTISFERETVILQDGATIALDWFPKLPTPGQHHHDPTPILLLLHGLNGSSSESYIRTLTSAATTTRNYRVVAMNYRGCGNTPLTTPKAFDGAGGSDDLTAIITHIQTYRAHRAKLVLIGWSLGATMILNYLSTSTSKSNNVVGGIALSPTFDISQSIDLCSFQGGGVYSSAFALGLQVYLYQNWNVVREVVDARAAFQPTDLRDLADCLMGRLSGCINVGSVNGHSADGLFAEAALKLKGKIVEINVPTLILGSRDDPITKPHWAPLGEISRNPNVVFATTKYGGHMGWFEGNLRVSSWANRVALEWIDFILQP</sequence>
<name>A0A1Y2C729_9FUNG</name>
<evidence type="ECO:0000259" key="3">
    <source>
        <dbReference type="Pfam" id="PF12697"/>
    </source>
</evidence>
<evidence type="ECO:0000313" key="4">
    <source>
        <dbReference type="EMBL" id="ORY42833.1"/>
    </source>
</evidence>
<feature type="region of interest" description="Disordered" evidence="2">
    <location>
        <begin position="36"/>
        <end position="71"/>
    </location>
</feature>
<comment type="caution">
    <text evidence="4">The sequence shown here is derived from an EMBL/GenBank/DDBJ whole genome shotgun (WGS) entry which is preliminary data.</text>
</comment>
<dbReference type="Gene3D" id="3.40.50.1820">
    <property type="entry name" value="alpha/beta hydrolase"/>
    <property type="match status" value="1"/>
</dbReference>
<protein>
    <submittedName>
        <fullName evidence="4">Alpha/beta-hydrolase</fullName>
    </submittedName>
</protein>
<dbReference type="InterPro" id="IPR029058">
    <property type="entry name" value="AB_hydrolase_fold"/>
</dbReference>
<feature type="compositionally biased region" description="Polar residues" evidence="2">
    <location>
        <begin position="131"/>
        <end position="145"/>
    </location>
</feature>
<dbReference type="GO" id="GO:0051792">
    <property type="term" value="P:medium-chain fatty acid biosynthetic process"/>
    <property type="evidence" value="ECO:0007669"/>
    <property type="project" value="TreeGrafter"/>
</dbReference>
<feature type="compositionally biased region" description="Polar residues" evidence="2">
    <location>
        <begin position="44"/>
        <end position="59"/>
    </location>
</feature>
<feature type="domain" description="AB hydrolase-1" evidence="3">
    <location>
        <begin position="260"/>
        <end position="510"/>
    </location>
</feature>
<dbReference type="Proteomes" id="UP000193642">
    <property type="component" value="Unassembled WGS sequence"/>
</dbReference>
<gene>
    <name evidence="4" type="ORF">BCR33DRAFT_851470</name>
</gene>
<dbReference type="PANTHER" id="PTHR10794">
    <property type="entry name" value="ABHYDROLASE DOMAIN-CONTAINING PROTEIN"/>
    <property type="match status" value="1"/>
</dbReference>
<dbReference type="GO" id="GO:0008126">
    <property type="term" value="F:acetylesterase activity"/>
    <property type="evidence" value="ECO:0007669"/>
    <property type="project" value="TreeGrafter"/>
</dbReference>
<dbReference type="EMBL" id="MCGO01000027">
    <property type="protein sequence ID" value="ORY42833.1"/>
    <property type="molecule type" value="Genomic_DNA"/>
</dbReference>
<evidence type="ECO:0000313" key="5">
    <source>
        <dbReference type="Proteomes" id="UP000193642"/>
    </source>
</evidence>
<dbReference type="AlphaFoldDB" id="A0A1Y2C729"/>
<dbReference type="OrthoDB" id="5954035at2759"/>
<dbReference type="PANTHER" id="PTHR10794:SF63">
    <property type="entry name" value="ALPHA_BETA HYDROLASE 1, ISOFORM A"/>
    <property type="match status" value="1"/>
</dbReference>
<dbReference type="Pfam" id="PF12697">
    <property type="entry name" value="Abhydrolase_6"/>
    <property type="match status" value="1"/>
</dbReference>
<evidence type="ECO:0000256" key="1">
    <source>
        <dbReference type="ARBA" id="ARBA00010884"/>
    </source>
</evidence>
<accession>A0A1Y2C729</accession>
<dbReference type="GO" id="GO:0051793">
    <property type="term" value="P:medium-chain fatty acid catabolic process"/>
    <property type="evidence" value="ECO:0007669"/>
    <property type="project" value="TreeGrafter"/>
</dbReference>
<evidence type="ECO:0000256" key="2">
    <source>
        <dbReference type="SAM" id="MobiDB-lite"/>
    </source>
</evidence>
<proteinExistence type="inferred from homology"/>
<comment type="similarity">
    <text evidence="1">Belongs to the AB hydrolase superfamily. AB hydrolase 4 family.</text>
</comment>
<dbReference type="InterPro" id="IPR050960">
    <property type="entry name" value="AB_hydrolase_4_sf"/>
</dbReference>
<keyword evidence="4" id="KW-0378">Hydrolase</keyword>
<dbReference type="SUPFAM" id="SSF53474">
    <property type="entry name" value="alpha/beta-Hydrolases"/>
    <property type="match status" value="1"/>
</dbReference>
<keyword evidence="5" id="KW-1185">Reference proteome</keyword>
<dbReference type="GO" id="GO:0047372">
    <property type="term" value="F:monoacylglycerol lipase activity"/>
    <property type="evidence" value="ECO:0007669"/>
    <property type="project" value="TreeGrafter"/>
</dbReference>
<reference evidence="4 5" key="1">
    <citation type="submission" date="2016-07" db="EMBL/GenBank/DDBJ databases">
        <title>Pervasive Adenine N6-methylation of Active Genes in Fungi.</title>
        <authorList>
            <consortium name="DOE Joint Genome Institute"/>
            <person name="Mondo S.J."/>
            <person name="Dannebaum R.O."/>
            <person name="Kuo R.C."/>
            <person name="Labutti K."/>
            <person name="Haridas S."/>
            <person name="Kuo A."/>
            <person name="Salamov A."/>
            <person name="Ahrendt S.R."/>
            <person name="Lipzen A."/>
            <person name="Sullivan W."/>
            <person name="Andreopoulos W.B."/>
            <person name="Clum A."/>
            <person name="Lindquist E."/>
            <person name="Daum C."/>
            <person name="Ramamoorthy G.K."/>
            <person name="Gryganskyi A."/>
            <person name="Culley D."/>
            <person name="Magnuson J.K."/>
            <person name="James T.Y."/>
            <person name="O'Malley M.A."/>
            <person name="Stajich J.E."/>
            <person name="Spatafora J.W."/>
            <person name="Visel A."/>
            <person name="Grigoriev I.V."/>
        </authorList>
    </citation>
    <scope>NUCLEOTIDE SEQUENCE [LARGE SCALE GENOMIC DNA]</scope>
    <source>
        <strain evidence="4 5">JEL800</strain>
    </source>
</reference>